<dbReference type="PANTHER" id="PTHR22789:SF8">
    <property type="entry name" value="L-RIBULOSE-5-PHOSPHATE 4-EPIMERASE SGBE"/>
    <property type="match status" value="1"/>
</dbReference>
<comment type="pathway">
    <text evidence="12">Carbohydrate degradation; L-arabinose degradation via L-ribulose; D-xylulose 5-phosphate from L-arabinose (bacterial route): step 3/3.</text>
</comment>
<evidence type="ECO:0000256" key="1">
    <source>
        <dbReference type="ARBA" id="ARBA00001726"/>
    </source>
</evidence>
<evidence type="ECO:0000259" key="14">
    <source>
        <dbReference type="SMART" id="SM01007"/>
    </source>
</evidence>
<accession>A0AAQ3Y5C5</accession>
<evidence type="ECO:0000313" key="15">
    <source>
        <dbReference type="EMBL" id="WYJ99981.1"/>
    </source>
</evidence>
<evidence type="ECO:0000256" key="10">
    <source>
        <dbReference type="ARBA" id="ARBA00032206"/>
    </source>
</evidence>
<dbReference type="Proteomes" id="UP000194948">
    <property type="component" value="Chromosome"/>
</dbReference>
<keyword evidence="6" id="KW-0862">Zinc</keyword>
<evidence type="ECO:0000256" key="9">
    <source>
        <dbReference type="ARBA" id="ARBA00023277"/>
    </source>
</evidence>
<gene>
    <name evidence="15" type="ORF">A5821_001076</name>
</gene>
<dbReference type="AlphaFoldDB" id="A0AAQ3Y5C5"/>
<evidence type="ECO:0000256" key="3">
    <source>
        <dbReference type="ARBA" id="ARBA00010037"/>
    </source>
</evidence>
<dbReference type="EMBL" id="CP147244">
    <property type="protein sequence ID" value="WYJ99981.1"/>
    <property type="molecule type" value="Genomic_DNA"/>
</dbReference>
<organism evidence="15 16">
    <name type="scientific">Candidatus Enterococcus palustris</name>
    <dbReference type="NCBI Taxonomy" id="1834189"/>
    <lineage>
        <taxon>Bacteria</taxon>
        <taxon>Bacillati</taxon>
        <taxon>Bacillota</taxon>
        <taxon>Bacilli</taxon>
        <taxon>Lactobacillales</taxon>
        <taxon>Enterococcaceae</taxon>
        <taxon>Enterococcus</taxon>
    </lineage>
</organism>
<reference evidence="15" key="1">
    <citation type="submission" date="2017-05" db="EMBL/GenBank/DDBJ databases">
        <authorList>
            <consortium name="The Broad Institute Genomics Platform"/>
            <consortium name="The Broad Institute Genomic Center for Infectious Diseases"/>
            <person name="Earl A."/>
            <person name="Manson A."/>
            <person name="Schwartman J."/>
            <person name="Gilmore M."/>
            <person name="Abouelleil A."/>
            <person name="Cao P."/>
            <person name="Chapman S."/>
            <person name="Cusick C."/>
            <person name="Shea T."/>
            <person name="Young S."/>
            <person name="Neafsey D."/>
            <person name="Nusbaum C."/>
            <person name="Birren B."/>
        </authorList>
    </citation>
    <scope>NUCLEOTIDE SEQUENCE</scope>
    <source>
        <strain evidence="15">7F3_DIV0205</strain>
    </source>
</reference>
<dbReference type="EC" id="5.1.3.4" evidence="4"/>
<dbReference type="SMART" id="SM01007">
    <property type="entry name" value="Aldolase_II"/>
    <property type="match status" value="1"/>
</dbReference>
<proteinExistence type="inferred from homology"/>
<dbReference type="GO" id="GO:0008742">
    <property type="term" value="F:L-ribulose-phosphate 4-epimerase activity"/>
    <property type="evidence" value="ECO:0007669"/>
    <property type="project" value="UniProtKB-EC"/>
</dbReference>
<sequence>MMLEQLKEEVFQANLELPKQGLIKYTWGNVSAIDRDKGLFVIKPSGVDYETLTAEDMVVCDLNGQVIEGKLNPSSDTPTHAVLYQKFPKVGGIVHTHSTWATIWAQAGLDVPAMGTTHADTFYGSIPCARFLNQAEINQGYETETGNVIIETFERRNIDPMEVPGVLLHGHGPFTWGKDAKSAVMNAVVLDEVCKMNLFARELNHFAETLPQRILDKHYLRKHGTDAYYGQK</sequence>
<evidence type="ECO:0000313" key="16">
    <source>
        <dbReference type="Proteomes" id="UP000194948"/>
    </source>
</evidence>
<dbReference type="CDD" id="cd00398">
    <property type="entry name" value="Aldolase_II"/>
    <property type="match status" value="1"/>
</dbReference>
<dbReference type="Gene3D" id="3.40.225.10">
    <property type="entry name" value="Class II aldolase/adducin N-terminal domain"/>
    <property type="match status" value="1"/>
</dbReference>
<dbReference type="InterPro" id="IPR001303">
    <property type="entry name" value="Aldolase_II/adducin_N"/>
</dbReference>
<dbReference type="Pfam" id="PF00596">
    <property type="entry name" value="Aldolase_II"/>
    <property type="match status" value="1"/>
</dbReference>
<evidence type="ECO:0000256" key="11">
    <source>
        <dbReference type="ARBA" id="ARBA00053542"/>
    </source>
</evidence>
<evidence type="ECO:0000256" key="12">
    <source>
        <dbReference type="ARBA" id="ARBA00060520"/>
    </source>
</evidence>
<protein>
    <recommendedName>
        <fullName evidence="13">L-ribulose-5-phosphate 4-epimerase</fullName>
        <ecNumber evidence="4">5.1.3.4</ecNumber>
    </recommendedName>
    <alternativeName>
        <fullName evidence="10">Phosphoribulose isomerase</fullName>
    </alternativeName>
</protein>
<keyword evidence="8" id="KW-0413">Isomerase</keyword>
<evidence type="ECO:0000256" key="13">
    <source>
        <dbReference type="ARBA" id="ARBA00074961"/>
    </source>
</evidence>
<evidence type="ECO:0000256" key="6">
    <source>
        <dbReference type="ARBA" id="ARBA00022833"/>
    </source>
</evidence>
<evidence type="ECO:0000256" key="5">
    <source>
        <dbReference type="ARBA" id="ARBA00022723"/>
    </source>
</evidence>
<reference evidence="15" key="2">
    <citation type="submission" date="2024-03" db="EMBL/GenBank/DDBJ databases">
        <title>The Genome Sequence of Enterococcus sp. DIV0205d.</title>
        <authorList>
            <consortium name="The Broad Institute Genomics Platform"/>
            <consortium name="The Broad Institute Microbial Omics Core"/>
            <consortium name="The Broad Institute Genomic Center for Infectious Diseases"/>
            <person name="Earl A."/>
            <person name="Manson A."/>
            <person name="Gilmore M."/>
            <person name="Schwartman J."/>
            <person name="Shea T."/>
            <person name="Abouelleil A."/>
            <person name="Cao P."/>
            <person name="Chapman S."/>
            <person name="Cusick C."/>
            <person name="Young S."/>
            <person name="Neafsey D."/>
            <person name="Nusbaum C."/>
            <person name="Birren B."/>
        </authorList>
    </citation>
    <scope>NUCLEOTIDE SEQUENCE</scope>
    <source>
        <strain evidence="15">7F3_DIV0205</strain>
    </source>
</reference>
<comment type="cofactor">
    <cofactor evidence="2">
        <name>Zn(2+)</name>
        <dbReference type="ChEBI" id="CHEBI:29105"/>
    </cofactor>
</comment>
<dbReference type="GO" id="GO:0046872">
    <property type="term" value="F:metal ion binding"/>
    <property type="evidence" value="ECO:0007669"/>
    <property type="project" value="UniProtKB-KW"/>
</dbReference>
<comment type="catalytic activity">
    <reaction evidence="1">
        <text>L-ribulose 5-phosphate = D-xylulose 5-phosphate</text>
        <dbReference type="Rhea" id="RHEA:22368"/>
        <dbReference type="ChEBI" id="CHEBI:57737"/>
        <dbReference type="ChEBI" id="CHEBI:58226"/>
        <dbReference type="EC" id="5.1.3.4"/>
    </reaction>
</comment>
<dbReference type="GO" id="GO:0016832">
    <property type="term" value="F:aldehyde-lyase activity"/>
    <property type="evidence" value="ECO:0007669"/>
    <property type="project" value="TreeGrafter"/>
</dbReference>
<keyword evidence="7" id="KW-0054">Arabinose catabolism</keyword>
<dbReference type="InterPro" id="IPR036409">
    <property type="entry name" value="Aldolase_II/adducin_N_sf"/>
</dbReference>
<evidence type="ECO:0000256" key="7">
    <source>
        <dbReference type="ARBA" id="ARBA00022935"/>
    </source>
</evidence>
<keyword evidence="9" id="KW-0119">Carbohydrate metabolism</keyword>
<dbReference type="FunFam" id="3.40.225.10:FF:000001">
    <property type="entry name" value="L-ribulose-5-phosphate 4-epimerase UlaF"/>
    <property type="match status" value="1"/>
</dbReference>
<comment type="similarity">
    <text evidence="3">Belongs to the aldolase class II family. AraD/FucA subfamily.</text>
</comment>
<dbReference type="PANTHER" id="PTHR22789">
    <property type="entry name" value="FUCULOSE PHOSPHATE ALDOLASE"/>
    <property type="match status" value="1"/>
</dbReference>
<evidence type="ECO:0000256" key="2">
    <source>
        <dbReference type="ARBA" id="ARBA00001947"/>
    </source>
</evidence>
<dbReference type="GO" id="GO:0019568">
    <property type="term" value="P:arabinose catabolic process"/>
    <property type="evidence" value="ECO:0007669"/>
    <property type="project" value="UniProtKB-KW"/>
</dbReference>
<dbReference type="SUPFAM" id="SSF53639">
    <property type="entry name" value="AraD/HMP-PK domain-like"/>
    <property type="match status" value="1"/>
</dbReference>
<evidence type="ECO:0000256" key="8">
    <source>
        <dbReference type="ARBA" id="ARBA00023235"/>
    </source>
</evidence>
<name>A0AAQ3Y5C5_9ENTE</name>
<dbReference type="NCBIfam" id="NF006047">
    <property type="entry name" value="PRK08193.1"/>
    <property type="match status" value="1"/>
</dbReference>
<dbReference type="GO" id="GO:0005829">
    <property type="term" value="C:cytosol"/>
    <property type="evidence" value="ECO:0007669"/>
    <property type="project" value="TreeGrafter"/>
</dbReference>
<dbReference type="InterPro" id="IPR050197">
    <property type="entry name" value="Aldolase_class_II_sugar_metab"/>
</dbReference>
<evidence type="ECO:0000256" key="4">
    <source>
        <dbReference type="ARBA" id="ARBA00013186"/>
    </source>
</evidence>
<dbReference type="NCBIfam" id="NF009003">
    <property type="entry name" value="PRK12348.1"/>
    <property type="match status" value="1"/>
</dbReference>
<keyword evidence="5" id="KW-0479">Metal-binding</keyword>
<comment type="function">
    <text evidence="11">Involved in the degradation of L-arabinose. Catalyzes the interconversion of L-ribulose 5-phosphate (LRu5P) and D-xylulose 5-phosphate (D-Xu5P) via a retroaldol/aldol mechanism (carbon-carbon bond cleavage analogous to a class II aldolase reaction).</text>
</comment>
<keyword evidence="16" id="KW-1185">Reference proteome</keyword>
<feature type="domain" description="Class II aldolase/adducin N-terminal" evidence="14">
    <location>
        <begin position="8"/>
        <end position="198"/>
    </location>
</feature>